<keyword evidence="2" id="KW-1185">Reference proteome</keyword>
<dbReference type="Gene3D" id="3.60.10.10">
    <property type="entry name" value="Endonuclease/exonuclease/phosphatase"/>
    <property type="match status" value="1"/>
</dbReference>
<dbReference type="EMBL" id="JASPKY010000045">
    <property type="protein sequence ID" value="KAK9745818.1"/>
    <property type="molecule type" value="Genomic_DNA"/>
</dbReference>
<protein>
    <submittedName>
        <fullName evidence="1">Endonuclease-reverse transcriptase</fullName>
    </submittedName>
</protein>
<accession>A0AAW1MEP7</accession>
<proteinExistence type="predicted"/>
<gene>
    <name evidence="1" type="ORF">QE152_g6643</name>
</gene>
<dbReference type="Proteomes" id="UP001458880">
    <property type="component" value="Unassembled WGS sequence"/>
</dbReference>
<keyword evidence="1" id="KW-0255">Endonuclease</keyword>
<organism evidence="1 2">
    <name type="scientific">Popillia japonica</name>
    <name type="common">Japanese beetle</name>
    <dbReference type="NCBI Taxonomy" id="7064"/>
    <lineage>
        <taxon>Eukaryota</taxon>
        <taxon>Metazoa</taxon>
        <taxon>Ecdysozoa</taxon>
        <taxon>Arthropoda</taxon>
        <taxon>Hexapoda</taxon>
        <taxon>Insecta</taxon>
        <taxon>Pterygota</taxon>
        <taxon>Neoptera</taxon>
        <taxon>Endopterygota</taxon>
        <taxon>Coleoptera</taxon>
        <taxon>Polyphaga</taxon>
        <taxon>Scarabaeiformia</taxon>
        <taxon>Scarabaeidae</taxon>
        <taxon>Rutelinae</taxon>
        <taxon>Popillia</taxon>
    </lineage>
</organism>
<keyword evidence="1" id="KW-0540">Nuclease</keyword>
<dbReference type="AlphaFoldDB" id="A0AAW1MEP7"/>
<comment type="caution">
    <text evidence="1">The sequence shown here is derived from an EMBL/GenBank/DDBJ whole genome shotgun (WGS) entry which is preliminary data.</text>
</comment>
<dbReference type="SUPFAM" id="SSF56219">
    <property type="entry name" value="DNase I-like"/>
    <property type="match status" value="1"/>
</dbReference>
<dbReference type="GO" id="GO:0004519">
    <property type="term" value="F:endonuclease activity"/>
    <property type="evidence" value="ECO:0007669"/>
    <property type="project" value="UniProtKB-KW"/>
</dbReference>
<reference evidence="1 2" key="1">
    <citation type="journal article" date="2024" name="BMC Genomics">
        <title>De novo assembly and annotation of Popillia japonica's genome with initial clues to its potential as an invasive pest.</title>
        <authorList>
            <person name="Cucini C."/>
            <person name="Boschi S."/>
            <person name="Funari R."/>
            <person name="Cardaioli E."/>
            <person name="Iannotti N."/>
            <person name="Marturano G."/>
            <person name="Paoli F."/>
            <person name="Bruttini M."/>
            <person name="Carapelli A."/>
            <person name="Frati F."/>
            <person name="Nardi F."/>
        </authorList>
    </citation>
    <scope>NUCLEOTIDE SEQUENCE [LARGE SCALE GENOMIC DNA]</scope>
    <source>
        <strain evidence="1">DMR45628</strain>
    </source>
</reference>
<name>A0AAW1MEP7_POPJA</name>
<evidence type="ECO:0000313" key="2">
    <source>
        <dbReference type="Proteomes" id="UP001458880"/>
    </source>
</evidence>
<sequence length="127" mass="14520">MLYLSRVSLMYDYVTILGDFNLDLLNDSNGTVNQFLTLIESYNFTQIINEPSRVTAATATLLDLILVSDVDRVRSHSVKPTYGLSDHDAVECIIDFTTTTVYRIMMRWNVLLILLLPQRLETTKTLI</sequence>
<keyword evidence="1" id="KW-0378">Hydrolase</keyword>
<dbReference type="InterPro" id="IPR036691">
    <property type="entry name" value="Endo/exonu/phosph_ase_sf"/>
</dbReference>
<evidence type="ECO:0000313" key="1">
    <source>
        <dbReference type="EMBL" id="KAK9745818.1"/>
    </source>
</evidence>